<evidence type="ECO:0000313" key="1">
    <source>
        <dbReference type="EMBL" id="KAI3669425.1"/>
    </source>
</evidence>
<comment type="caution">
    <text evidence="1">The sequence shown here is derived from an EMBL/GenBank/DDBJ whole genome shotgun (WGS) entry which is preliminary data.</text>
</comment>
<evidence type="ECO:0000313" key="2">
    <source>
        <dbReference type="Proteomes" id="UP001055879"/>
    </source>
</evidence>
<keyword evidence="2" id="KW-1185">Reference proteome</keyword>
<accession>A0ACB8XNN3</accession>
<dbReference type="Proteomes" id="UP001055879">
    <property type="component" value="Linkage Group LG16"/>
</dbReference>
<sequence length="179" mass="20256">MHNRGSAWLIQRIKVSDLAFLLRFNWFSSLSGWVVAFFQVARRERVWRRCVLPIPRLLEIIIPAIKESSVWFELVLSVDMDAMVFEAQLVSDSQGSATANGSGGESRADVNVDANDSIHAAAVPMSTNIENPKVTRESVFNRLSYSNVMGGEKAGNLDFFPWRTRKLVWSRSPLSLQRR</sequence>
<reference evidence="2" key="1">
    <citation type="journal article" date="2022" name="Mol. Ecol. Resour.">
        <title>The genomes of chicory, endive, great burdock and yacon provide insights into Asteraceae palaeo-polyploidization history and plant inulin production.</title>
        <authorList>
            <person name="Fan W."/>
            <person name="Wang S."/>
            <person name="Wang H."/>
            <person name="Wang A."/>
            <person name="Jiang F."/>
            <person name="Liu H."/>
            <person name="Zhao H."/>
            <person name="Xu D."/>
            <person name="Zhang Y."/>
        </authorList>
    </citation>
    <scope>NUCLEOTIDE SEQUENCE [LARGE SCALE GENOMIC DNA]</scope>
    <source>
        <strain evidence="2">cv. Niubang</strain>
    </source>
</reference>
<dbReference type="EMBL" id="CM042062">
    <property type="protein sequence ID" value="KAI3669425.1"/>
    <property type="molecule type" value="Genomic_DNA"/>
</dbReference>
<protein>
    <submittedName>
        <fullName evidence="1">Uncharacterized protein</fullName>
    </submittedName>
</protein>
<proteinExistence type="predicted"/>
<organism evidence="1 2">
    <name type="scientific">Arctium lappa</name>
    <name type="common">Greater burdock</name>
    <name type="synonym">Lappa major</name>
    <dbReference type="NCBI Taxonomy" id="4217"/>
    <lineage>
        <taxon>Eukaryota</taxon>
        <taxon>Viridiplantae</taxon>
        <taxon>Streptophyta</taxon>
        <taxon>Embryophyta</taxon>
        <taxon>Tracheophyta</taxon>
        <taxon>Spermatophyta</taxon>
        <taxon>Magnoliopsida</taxon>
        <taxon>eudicotyledons</taxon>
        <taxon>Gunneridae</taxon>
        <taxon>Pentapetalae</taxon>
        <taxon>asterids</taxon>
        <taxon>campanulids</taxon>
        <taxon>Asterales</taxon>
        <taxon>Asteraceae</taxon>
        <taxon>Carduoideae</taxon>
        <taxon>Cardueae</taxon>
        <taxon>Arctiinae</taxon>
        <taxon>Arctium</taxon>
    </lineage>
</organism>
<gene>
    <name evidence="1" type="ORF">L6452_40660</name>
</gene>
<reference evidence="1 2" key="2">
    <citation type="journal article" date="2022" name="Mol. Ecol. Resour.">
        <title>The genomes of chicory, endive, great burdock and yacon provide insights into Asteraceae paleo-polyploidization history and plant inulin production.</title>
        <authorList>
            <person name="Fan W."/>
            <person name="Wang S."/>
            <person name="Wang H."/>
            <person name="Wang A."/>
            <person name="Jiang F."/>
            <person name="Liu H."/>
            <person name="Zhao H."/>
            <person name="Xu D."/>
            <person name="Zhang Y."/>
        </authorList>
    </citation>
    <scope>NUCLEOTIDE SEQUENCE [LARGE SCALE GENOMIC DNA]</scope>
    <source>
        <strain evidence="2">cv. Niubang</strain>
    </source>
</reference>
<name>A0ACB8XNN3_ARCLA</name>